<accession>A0A0H2RP73</accession>
<dbReference type="GO" id="GO:0005524">
    <property type="term" value="F:ATP binding"/>
    <property type="evidence" value="ECO:0007669"/>
    <property type="project" value="InterPro"/>
</dbReference>
<dbReference type="InterPro" id="IPR000719">
    <property type="entry name" value="Prot_kinase_dom"/>
</dbReference>
<dbReference type="Pfam" id="PF17667">
    <property type="entry name" value="Pkinase_fungal"/>
    <property type="match status" value="1"/>
</dbReference>
<dbReference type="Gene3D" id="1.10.510.10">
    <property type="entry name" value="Transferase(Phosphotransferase) domain 1"/>
    <property type="match status" value="1"/>
</dbReference>
<keyword evidence="5" id="KW-1185">Reference proteome</keyword>
<feature type="region of interest" description="Disordered" evidence="1">
    <location>
        <begin position="292"/>
        <end position="324"/>
    </location>
</feature>
<feature type="compositionally biased region" description="Basic residues" evidence="1">
    <location>
        <begin position="599"/>
        <end position="610"/>
    </location>
</feature>
<feature type="compositionally biased region" description="Polar residues" evidence="1">
    <location>
        <begin position="92"/>
        <end position="102"/>
    </location>
</feature>
<dbReference type="PROSITE" id="PS00109">
    <property type="entry name" value="PROTEIN_KINASE_TYR"/>
    <property type="match status" value="1"/>
</dbReference>
<dbReference type="InterPro" id="IPR011009">
    <property type="entry name" value="Kinase-like_dom_sf"/>
</dbReference>
<dbReference type="InterPro" id="IPR040976">
    <property type="entry name" value="Pkinase_fungal"/>
</dbReference>
<dbReference type="SMART" id="SM00220">
    <property type="entry name" value="S_TKc"/>
    <property type="match status" value="1"/>
</dbReference>
<evidence type="ECO:0000313" key="4">
    <source>
        <dbReference type="EMBL" id="KLO13780.1"/>
    </source>
</evidence>
<dbReference type="SUPFAM" id="SSF57701">
    <property type="entry name" value="Zn2/Cys6 DNA-binding domain"/>
    <property type="match status" value="1"/>
</dbReference>
<dbReference type="EMBL" id="KQ085954">
    <property type="protein sequence ID" value="KLO13780.1"/>
    <property type="molecule type" value="Genomic_DNA"/>
</dbReference>
<organism evidence="4 5">
    <name type="scientific">Schizopora paradoxa</name>
    <dbReference type="NCBI Taxonomy" id="27342"/>
    <lineage>
        <taxon>Eukaryota</taxon>
        <taxon>Fungi</taxon>
        <taxon>Dikarya</taxon>
        <taxon>Basidiomycota</taxon>
        <taxon>Agaricomycotina</taxon>
        <taxon>Agaricomycetes</taxon>
        <taxon>Hymenochaetales</taxon>
        <taxon>Schizoporaceae</taxon>
        <taxon>Schizopora</taxon>
    </lineage>
</organism>
<feature type="domain" description="Zn(2)-C6 fungal-type" evidence="3">
    <location>
        <begin position="33"/>
        <end position="64"/>
    </location>
</feature>
<reference evidence="4 5" key="1">
    <citation type="submission" date="2015-04" db="EMBL/GenBank/DDBJ databases">
        <title>Complete genome sequence of Schizopora paradoxa KUC8140, a cosmopolitan wood degrader in East Asia.</title>
        <authorList>
            <consortium name="DOE Joint Genome Institute"/>
            <person name="Min B."/>
            <person name="Park H."/>
            <person name="Jang Y."/>
            <person name="Kim J.-J."/>
            <person name="Kim K.H."/>
            <person name="Pangilinan J."/>
            <person name="Lipzen A."/>
            <person name="Riley R."/>
            <person name="Grigoriev I.V."/>
            <person name="Spatafora J.W."/>
            <person name="Choi I.-G."/>
        </authorList>
    </citation>
    <scope>NUCLEOTIDE SEQUENCE [LARGE SCALE GENOMIC DNA]</scope>
    <source>
        <strain evidence="4 5">KUC8140</strain>
    </source>
</reference>
<dbReference type="InterPro" id="IPR036864">
    <property type="entry name" value="Zn2-C6_fun-type_DNA-bd_sf"/>
</dbReference>
<feature type="region of interest" description="Disordered" evidence="1">
    <location>
        <begin position="597"/>
        <end position="617"/>
    </location>
</feature>
<feature type="compositionally biased region" description="Polar residues" evidence="1">
    <location>
        <begin position="294"/>
        <end position="324"/>
    </location>
</feature>
<gene>
    <name evidence="4" type="ORF">SCHPADRAFT_940104</name>
</gene>
<evidence type="ECO:0000259" key="2">
    <source>
        <dbReference type="PROSITE" id="PS50011"/>
    </source>
</evidence>
<name>A0A0H2RP73_9AGAM</name>
<dbReference type="GO" id="GO:0004672">
    <property type="term" value="F:protein kinase activity"/>
    <property type="evidence" value="ECO:0007669"/>
    <property type="project" value="InterPro"/>
</dbReference>
<dbReference type="GO" id="GO:0000981">
    <property type="term" value="F:DNA-binding transcription factor activity, RNA polymerase II-specific"/>
    <property type="evidence" value="ECO:0007669"/>
    <property type="project" value="InterPro"/>
</dbReference>
<dbReference type="AlphaFoldDB" id="A0A0H2RP73"/>
<dbReference type="Proteomes" id="UP000053477">
    <property type="component" value="Unassembled WGS sequence"/>
</dbReference>
<proteinExistence type="predicted"/>
<dbReference type="InterPro" id="IPR008266">
    <property type="entry name" value="Tyr_kinase_AS"/>
</dbReference>
<dbReference type="PROSITE" id="PS00463">
    <property type="entry name" value="ZN2_CY6_FUNGAL_1"/>
    <property type="match status" value="1"/>
</dbReference>
<dbReference type="OrthoDB" id="5584477at2759"/>
<feature type="domain" description="Protein kinase" evidence="2">
    <location>
        <begin position="495"/>
        <end position="942"/>
    </location>
</feature>
<feature type="region of interest" description="Disordered" evidence="1">
    <location>
        <begin position="89"/>
        <end position="122"/>
    </location>
</feature>
<dbReference type="GO" id="GO:0008270">
    <property type="term" value="F:zinc ion binding"/>
    <property type="evidence" value="ECO:0007669"/>
    <property type="project" value="InterPro"/>
</dbReference>
<dbReference type="PROSITE" id="PS50048">
    <property type="entry name" value="ZN2_CY6_FUNGAL_2"/>
    <property type="match status" value="1"/>
</dbReference>
<dbReference type="SUPFAM" id="SSF56112">
    <property type="entry name" value="Protein kinase-like (PK-like)"/>
    <property type="match status" value="1"/>
</dbReference>
<dbReference type="PANTHER" id="PTHR38248:SF2">
    <property type="entry name" value="FUNK1 11"/>
    <property type="match status" value="1"/>
</dbReference>
<evidence type="ECO:0000313" key="5">
    <source>
        <dbReference type="Proteomes" id="UP000053477"/>
    </source>
</evidence>
<dbReference type="PROSITE" id="PS50011">
    <property type="entry name" value="PROTEIN_KINASE_DOM"/>
    <property type="match status" value="1"/>
</dbReference>
<evidence type="ECO:0000259" key="3">
    <source>
        <dbReference type="PROSITE" id="PS50048"/>
    </source>
</evidence>
<protein>
    <submittedName>
        <fullName evidence="4">Uncharacterized protein</fullName>
    </submittedName>
</protein>
<dbReference type="PANTHER" id="PTHR38248">
    <property type="entry name" value="FUNK1 6"/>
    <property type="match status" value="1"/>
</dbReference>
<dbReference type="STRING" id="27342.A0A0H2RP73"/>
<sequence>MDWHAGSYPNFNSAGETVIGAPPLSLAQRNMNPCPPCRTARKKCDGGYPCDRCQVKQLQAYCIRPPLPTTVAVRDGGYGADNDFKFVIEDPSGSQAQANTQRSRNRERSGLDQVDFSDARPRPFFGQGGIVAQEAPYPNMYFPAPGSMNPCAGTNGNTAMAFQAPAQAPTAGALGPGFFGSGFENQNGVPRPSGDAPNAAVDDDVRRSHLVSQSQFDANQRVSSMMKKKNLLLPDHALPFDINDLYDALVRKGAYSEISREWTTYPFSPRPKLQDNFYKHLLNVVDQILRDTTKTNNSEPSKETSLTEAHASTTPLSCPTVPEQCSSGIGTSSIVRRSPEQLRRWTSCTKDRAPKGEDLDCKNELVLVDQRTDLNDLHWSQVVVPHGLQVDQDFSIRKIWEAARNIFQNQSNRRFVLGVKVAGTSLVLICFDRSGVLSSRFFDVNKDPKTFLRVVIGLVYVEDKYLGYDTSFSFTNDRDHALLNSVRYTVEDFVYAISGTIGRGTVCLKVTNGEGNATYALKDAWIDVSLAQKEVQVLRELNELKITHIPVLKDHAIVQIDGVDDSTQNIRRAIEDQTKHLPADQQPEAIITLAEDRGKGRKKTKKHRPKDAKNADQAREAAAYEIAKQAPYNLFLPRMHYRLLLWPYGRHLTDFRCLEELLLGIRDIVGVIEQLHANGYLHRDVSIGNVVLANGDENPATSKARGSFVKRLEGFLIDYDHATKIANADQSTLTDKTGTMPFMAIELLNSKSYGEPKAHTYYHDLESLFYVLCWVCMISAGPGKDRDSSEYKDSFLYKWNIPDKSEESMAEVAQLKRMFTAGNDWLKIYGNRCFHEYFKPILGCLYGFRVCLFPPEIGEFLLEHARAEAEQLEGTTNPDEIRKLRAYRNAQPLRERKAQWVFEEFYSVIDETISSLPDEHKLASLSRRRSPPSFEPSVHKVLKRKSPEDDQKPDCSSSRNKKCRRHKSDPEEYTL</sequence>
<dbReference type="InParanoid" id="A0A0H2RP73"/>
<dbReference type="InterPro" id="IPR001138">
    <property type="entry name" value="Zn2Cys6_DnaBD"/>
</dbReference>
<feature type="region of interest" description="Disordered" evidence="1">
    <location>
        <begin position="924"/>
        <end position="975"/>
    </location>
</feature>
<dbReference type="CDD" id="cd00067">
    <property type="entry name" value="GAL4"/>
    <property type="match status" value="1"/>
</dbReference>
<evidence type="ECO:0000256" key="1">
    <source>
        <dbReference type="SAM" id="MobiDB-lite"/>
    </source>
</evidence>